<evidence type="ECO:0000313" key="1">
    <source>
        <dbReference type="EMBL" id="KAI5390614.1"/>
    </source>
</evidence>
<accession>A0A9D4VUL0</accession>
<gene>
    <name evidence="1" type="ORF">KIW84_075783</name>
</gene>
<dbReference type="AlphaFoldDB" id="A0A9D4VUL0"/>
<dbReference type="GO" id="GO:0003676">
    <property type="term" value="F:nucleic acid binding"/>
    <property type="evidence" value="ECO:0007669"/>
    <property type="project" value="InterPro"/>
</dbReference>
<organism evidence="1 2">
    <name type="scientific">Pisum sativum</name>
    <name type="common">Garden pea</name>
    <name type="synonym">Lathyrus oleraceus</name>
    <dbReference type="NCBI Taxonomy" id="3888"/>
    <lineage>
        <taxon>Eukaryota</taxon>
        <taxon>Viridiplantae</taxon>
        <taxon>Streptophyta</taxon>
        <taxon>Embryophyta</taxon>
        <taxon>Tracheophyta</taxon>
        <taxon>Spermatophyta</taxon>
        <taxon>Magnoliopsida</taxon>
        <taxon>eudicotyledons</taxon>
        <taxon>Gunneridae</taxon>
        <taxon>Pentapetalae</taxon>
        <taxon>rosids</taxon>
        <taxon>fabids</taxon>
        <taxon>Fabales</taxon>
        <taxon>Fabaceae</taxon>
        <taxon>Papilionoideae</taxon>
        <taxon>50 kb inversion clade</taxon>
        <taxon>NPAAA clade</taxon>
        <taxon>Hologalegina</taxon>
        <taxon>IRL clade</taxon>
        <taxon>Fabeae</taxon>
        <taxon>Lathyrus</taxon>
    </lineage>
</organism>
<evidence type="ECO:0000313" key="2">
    <source>
        <dbReference type="Proteomes" id="UP001058974"/>
    </source>
</evidence>
<proteinExistence type="predicted"/>
<sequence>MLPFALHGYRTSVRTSTGATPYSLVYGMEAVLPVEVEIPSLRVLLDVKLDEAEWIQTRFNELSLIEEKRMAAICHGQLYQSRMKRAFDQKVRPRCFQVGDLVLKRILPPQTDHRGKWTPNYDGPYIVTKVFDGGALMLATMDGENFISPVNSDTETVQSPFQKADHLEDLEDEQVIAELEPNRNPFHIAIRLISVFIFCAITSFQGLLPDVLTTVLPQAFVSGHTLPSRVDSARLYIPNGVDSARLYLPSRSGCSLEFEARSIIPMPDPWFLSLKQNLGTVSVFASPVESSLADRGFQNHYRFPQQQPCQSPEDGDHFPSRSPCLSLAFYPAFRIPAYRIILHCILPNRVAFPFSWSITPLKDSNIRISKKFPTFRSMQLVAFRPVFRCSDRRSFRRSGRCNLWHSGQFSDVQIEEVSDVQVDATCGIQAMVISVLPFILVSKLTFFFDIQTDSHRTRQILLSRPPLCRF</sequence>
<dbReference type="Proteomes" id="UP001058974">
    <property type="component" value="Chromosome 7"/>
</dbReference>
<dbReference type="Gramene" id="Psat07G0578300-T1">
    <property type="protein sequence ID" value="KAI5390614.1"/>
    <property type="gene ID" value="KIW84_075783"/>
</dbReference>
<dbReference type="EMBL" id="JAMSHJ010000007">
    <property type="protein sequence ID" value="KAI5390614.1"/>
    <property type="molecule type" value="Genomic_DNA"/>
</dbReference>
<dbReference type="PANTHER" id="PTHR48475:SF1">
    <property type="entry name" value="RNASE H TYPE-1 DOMAIN-CONTAINING PROTEIN"/>
    <property type="match status" value="1"/>
</dbReference>
<dbReference type="PANTHER" id="PTHR48475">
    <property type="entry name" value="RIBONUCLEASE H"/>
    <property type="match status" value="1"/>
</dbReference>
<comment type="caution">
    <text evidence="1">The sequence shown here is derived from an EMBL/GenBank/DDBJ whole genome shotgun (WGS) entry which is preliminary data.</text>
</comment>
<dbReference type="Gene3D" id="3.30.420.10">
    <property type="entry name" value="Ribonuclease H-like superfamily/Ribonuclease H"/>
    <property type="match status" value="1"/>
</dbReference>
<name>A0A9D4VUL0_PEA</name>
<reference evidence="1 2" key="1">
    <citation type="journal article" date="2022" name="Nat. Genet.">
        <title>Improved pea reference genome and pan-genome highlight genomic features and evolutionary characteristics.</title>
        <authorList>
            <person name="Yang T."/>
            <person name="Liu R."/>
            <person name="Luo Y."/>
            <person name="Hu S."/>
            <person name="Wang D."/>
            <person name="Wang C."/>
            <person name="Pandey M.K."/>
            <person name="Ge S."/>
            <person name="Xu Q."/>
            <person name="Li N."/>
            <person name="Li G."/>
            <person name="Huang Y."/>
            <person name="Saxena R.K."/>
            <person name="Ji Y."/>
            <person name="Li M."/>
            <person name="Yan X."/>
            <person name="He Y."/>
            <person name="Liu Y."/>
            <person name="Wang X."/>
            <person name="Xiang C."/>
            <person name="Varshney R.K."/>
            <person name="Ding H."/>
            <person name="Gao S."/>
            <person name="Zong X."/>
        </authorList>
    </citation>
    <scope>NUCLEOTIDE SEQUENCE [LARGE SCALE GENOMIC DNA]</scope>
    <source>
        <strain evidence="1 2">cv. Zhongwan 6</strain>
    </source>
</reference>
<protein>
    <submittedName>
        <fullName evidence="1">Uncharacterized protein</fullName>
    </submittedName>
</protein>
<keyword evidence="2" id="KW-1185">Reference proteome</keyword>
<dbReference type="InterPro" id="IPR036397">
    <property type="entry name" value="RNaseH_sf"/>
</dbReference>